<organism evidence="2">
    <name type="scientific">Phaffia rhodozyma</name>
    <name type="common">Yeast</name>
    <name type="synonym">Xanthophyllomyces dendrorhous</name>
    <dbReference type="NCBI Taxonomy" id="264483"/>
    <lineage>
        <taxon>Eukaryota</taxon>
        <taxon>Fungi</taxon>
        <taxon>Dikarya</taxon>
        <taxon>Basidiomycota</taxon>
        <taxon>Agaricomycotina</taxon>
        <taxon>Tremellomycetes</taxon>
        <taxon>Cystofilobasidiales</taxon>
        <taxon>Mrakiaceae</taxon>
        <taxon>Phaffia</taxon>
    </lineage>
</organism>
<feature type="compositionally biased region" description="Polar residues" evidence="1">
    <location>
        <begin position="264"/>
        <end position="273"/>
    </location>
</feature>
<feature type="region of interest" description="Disordered" evidence="1">
    <location>
        <begin position="527"/>
        <end position="555"/>
    </location>
</feature>
<feature type="compositionally biased region" description="Low complexity" evidence="1">
    <location>
        <begin position="383"/>
        <end position="393"/>
    </location>
</feature>
<reference evidence="2" key="1">
    <citation type="submission" date="2014-08" db="EMBL/GenBank/DDBJ databases">
        <authorList>
            <person name="Sharma Rahul"/>
            <person name="Thines Marco"/>
        </authorList>
    </citation>
    <scope>NUCLEOTIDE SEQUENCE</scope>
</reference>
<feature type="compositionally biased region" description="Basic and acidic residues" evidence="1">
    <location>
        <begin position="340"/>
        <end position="352"/>
    </location>
</feature>
<feature type="compositionally biased region" description="Polar residues" evidence="1">
    <location>
        <begin position="8"/>
        <end position="20"/>
    </location>
</feature>
<feature type="region of interest" description="Disordered" evidence="1">
    <location>
        <begin position="367"/>
        <end position="393"/>
    </location>
</feature>
<evidence type="ECO:0000256" key="1">
    <source>
        <dbReference type="SAM" id="MobiDB-lite"/>
    </source>
</evidence>
<feature type="region of interest" description="Disordered" evidence="1">
    <location>
        <begin position="1"/>
        <end position="20"/>
    </location>
</feature>
<dbReference type="EMBL" id="LN483332">
    <property type="protein sequence ID" value="CED84950.1"/>
    <property type="molecule type" value="Genomic_DNA"/>
</dbReference>
<feature type="region of interest" description="Disordered" evidence="1">
    <location>
        <begin position="226"/>
        <end position="273"/>
    </location>
</feature>
<feature type="compositionally biased region" description="Polar residues" evidence="1">
    <location>
        <begin position="143"/>
        <end position="158"/>
    </location>
</feature>
<sequence length="617" mass="66928">MASVLCPPTSSASSTNTEIPNEVWSTTPIMLNLPVKSMDKPTSPSFSTFPTKIPNQILYQSKPRNFSLPLSKVDPNIPSLSPPLPPVPDSSTIVSAPSATNQAPRKEEPLDGLRKFFRKRSISFGLKKGGQSSKNRLEGESASRVSTASDETIPSVPSTPDLFMPLGRPTMGTFETDEQIIQPDQAQSTIKREANCDGISRVNSGRNAQSSLVISTALNETFSTFSFPPPNATSPGPSAVDVPMDEPISPRTTFVGPQHATAPEHSSITQPSQSSLLKSILFTPNEEPTHNERQSLASTSPSSSLFSDELEAEIRFGQAKKLEWSPSEGVNGAELWPSSGKEDTQKDDVKDDDCKRCVLPNLTSMADVNSDCQPSPLDPMQSPPGSLSWSVSSDSSECLESPLTTTSSSIMSSGPGKKDVLFEGLVNSPEQASFTSLVSSAVTGASISKEHKINHSVPDVDDTLTPFVPLDLAARGLGISILNDDYYEYTSISPLATIRSSLTEGMFGLYHDAPTSETVGERKERFIPRQRSEPASDSYHIPHWKLSSDGEGLNEEEDPLEFDAAVWPMPPLREVWVEKQSGRKNSLLVTPLEETFEYFPSSGVPLQARERPRRSSL</sequence>
<evidence type="ECO:0000313" key="2">
    <source>
        <dbReference type="EMBL" id="CED84950.1"/>
    </source>
</evidence>
<accession>A0A0F7SWG8</accession>
<feature type="region of interest" description="Disordered" evidence="1">
    <location>
        <begin position="325"/>
        <end position="352"/>
    </location>
</feature>
<protein>
    <submittedName>
        <fullName evidence="2">Uncharacterized protein</fullName>
    </submittedName>
</protein>
<proteinExistence type="predicted"/>
<name>A0A0F7SWG8_PHARH</name>
<feature type="region of interest" description="Disordered" evidence="1">
    <location>
        <begin position="127"/>
        <end position="166"/>
    </location>
</feature>
<dbReference type="AlphaFoldDB" id="A0A0F7SWG8"/>